<organism evidence="1 2">
    <name type="scientific">Nibribacter koreensis</name>
    <dbReference type="NCBI Taxonomy" id="1084519"/>
    <lineage>
        <taxon>Bacteria</taxon>
        <taxon>Pseudomonadati</taxon>
        <taxon>Bacteroidota</taxon>
        <taxon>Cytophagia</taxon>
        <taxon>Cytophagales</taxon>
        <taxon>Hymenobacteraceae</taxon>
        <taxon>Nibribacter</taxon>
    </lineage>
</organism>
<dbReference type="Proteomes" id="UP001501844">
    <property type="component" value="Unassembled WGS sequence"/>
</dbReference>
<evidence type="ECO:0000313" key="2">
    <source>
        <dbReference type="Proteomes" id="UP001501844"/>
    </source>
</evidence>
<sequence length="240" mass="27733">MYGYKTDEYVQGIYSINLQGEMRYFDFGKLRHFYEYRSSPAAALRMKSRALRNEAKGKAPIKQNRITLDKIQPHPQGYALVGVLYKSMYKTETQEEKSGFLLAQTTRTTKHKIIHKYQHAIACVFDYNGNLLWDNSYKLTNNSRSNFGLGVKTAITPEGNIIMTYIKDSEIFYKIVQPTSSSSNKVILQLHNTAEKRVISSQEDIQHWYGCNFIAFGFQRINSKTGPSRTVFYLQQVAFE</sequence>
<evidence type="ECO:0000313" key="1">
    <source>
        <dbReference type="EMBL" id="GAA4314438.1"/>
    </source>
</evidence>
<name>A0ABP8FZY0_9BACT</name>
<keyword evidence="2" id="KW-1185">Reference proteome</keyword>
<protein>
    <submittedName>
        <fullName evidence="1">Uncharacterized protein</fullName>
    </submittedName>
</protein>
<gene>
    <name evidence="1" type="ORF">GCM10023183_34630</name>
</gene>
<dbReference type="EMBL" id="BAABGX010000003">
    <property type="protein sequence ID" value="GAA4314438.1"/>
    <property type="molecule type" value="Genomic_DNA"/>
</dbReference>
<comment type="caution">
    <text evidence="1">The sequence shown here is derived from an EMBL/GenBank/DDBJ whole genome shotgun (WGS) entry which is preliminary data.</text>
</comment>
<proteinExistence type="predicted"/>
<accession>A0ABP8FZY0</accession>
<reference evidence="2" key="1">
    <citation type="journal article" date="2019" name="Int. J. Syst. Evol. Microbiol.">
        <title>The Global Catalogue of Microorganisms (GCM) 10K type strain sequencing project: providing services to taxonomists for standard genome sequencing and annotation.</title>
        <authorList>
            <consortium name="The Broad Institute Genomics Platform"/>
            <consortium name="The Broad Institute Genome Sequencing Center for Infectious Disease"/>
            <person name="Wu L."/>
            <person name="Ma J."/>
        </authorList>
    </citation>
    <scope>NUCLEOTIDE SEQUENCE [LARGE SCALE GENOMIC DNA]</scope>
    <source>
        <strain evidence="2">JCM 17917</strain>
    </source>
</reference>